<comment type="caution">
    <text evidence="3">The sequence shown here is derived from an EMBL/GenBank/DDBJ whole genome shotgun (WGS) entry which is preliminary data.</text>
</comment>
<dbReference type="InterPro" id="IPR029069">
    <property type="entry name" value="HotDog_dom_sf"/>
</dbReference>
<evidence type="ECO:0000256" key="2">
    <source>
        <dbReference type="ARBA" id="ARBA00022801"/>
    </source>
</evidence>
<protein>
    <submittedName>
        <fullName evidence="3">Thioesterase family protein</fullName>
    </submittedName>
</protein>
<dbReference type="Pfam" id="PF13279">
    <property type="entry name" value="4HBT_2"/>
    <property type="match status" value="1"/>
</dbReference>
<accession>A0ABN2JRI1</accession>
<dbReference type="PANTHER" id="PTHR31793">
    <property type="entry name" value="4-HYDROXYBENZOYL-COA THIOESTERASE FAMILY MEMBER"/>
    <property type="match status" value="1"/>
</dbReference>
<dbReference type="CDD" id="cd00586">
    <property type="entry name" value="4HBT"/>
    <property type="match status" value="1"/>
</dbReference>
<evidence type="ECO:0000313" key="3">
    <source>
        <dbReference type="EMBL" id="GAA1736504.1"/>
    </source>
</evidence>
<name>A0ABN2JRI1_9ACTN</name>
<keyword evidence="4" id="KW-1185">Reference proteome</keyword>
<dbReference type="PANTHER" id="PTHR31793:SF27">
    <property type="entry name" value="NOVEL THIOESTERASE SUPERFAMILY DOMAIN AND SAPOSIN A-TYPE DOMAIN CONTAINING PROTEIN (0610012H03RIK)"/>
    <property type="match status" value="1"/>
</dbReference>
<proteinExistence type="inferred from homology"/>
<evidence type="ECO:0000313" key="4">
    <source>
        <dbReference type="Proteomes" id="UP001501057"/>
    </source>
</evidence>
<sequence length="139" mass="14994">MTSAWSHRLRVRFHECDPQGIVFNANYVAYVDVALTELWREAFGSYEAAVAEHGVDLVVGSVTIDFRSSARPDDLIDVGLTLAAIGTTSITSAIEIRRGDDLVVEGTIRHVCVDAETLAKAPVPEPLRAALQAAYGPKA</sequence>
<dbReference type="InterPro" id="IPR006684">
    <property type="entry name" value="YbgC/YbaW"/>
</dbReference>
<organism evidence="3 4">
    <name type="scientific">Aeromicrobium alkaliterrae</name>
    <dbReference type="NCBI Taxonomy" id="302168"/>
    <lineage>
        <taxon>Bacteria</taxon>
        <taxon>Bacillati</taxon>
        <taxon>Actinomycetota</taxon>
        <taxon>Actinomycetes</taxon>
        <taxon>Propionibacteriales</taxon>
        <taxon>Nocardioidaceae</taxon>
        <taxon>Aeromicrobium</taxon>
    </lineage>
</organism>
<dbReference type="InterPro" id="IPR050563">
    <property type="entry name" value="4-hydroxybenzoyl-CoA_TE"/>
</dbReference>
<dbReference type="SUPFAM" id="SSF54637">
    <property type="entry name" value="Thioesterase/thiol ester dehydrase-isomerase"/>
    <property type="match status" value="1"/>
</dbReference>
<gene>
    <name evidence="3" type="ORF">GCM10009710_15980</name>
</gene>
<reference evidence="3 4" key="1">
    <citation type="journal article" date="2019" name="Int. J. Syst. Evol. Microbiol.">
        <title>The Global Catalogue of Microorganisms (GCM) 10K type strain sequencing project: providing services to taxonomists for standard genome sequencing and annotation.</title>
        <authorList>
            <consortium name="The Broad Institute Genomics Platform"/>
            <consortium name="The Broad Institute Genome Sequencing Center for Infectious Disease"/>
            <person name="Wu L."/>
            <person name="Ma J."/>
        </authorList>
    </citation>
    <scope>NUCLEOTIDE SEQUENCE [LARGE SCALE GENOMIC DNA]</scope>
    <source>
        <strain evidence="3 4">JCM 13518</strain>
    </source>
</reference>
<dbReference type="RefSeq" id="WP_344199776.1">
    <property type="nucleotide sequence ID" value="NZ_BAAAME010000004.1"/>
</dbReference>
<evidence type="ECO:0000256" key="1">
    <source>
        <dbReference type="ARBA" id="ARBA00005953"/>
    </source>
</evidence>
<dbReference type="Proteomes" id="UP001501057">
    <property type="component" value="Unassembled WGS sequence"/>
</dbReference>
<dbReference type="NCBIfam" id="TIGR00051">
    <property type="entry name" value="YbgC/FadM family acyl-CoA thioesterase"/>
    <property type="match status" value="1"/>
</dbReference>
<dbReference type="Gene3D" id="3.10.129.10">
    <property type="entry name" value="Hotdog Thioesterase"/>
    <property type="match status" value="1"/>
</dbReference>
<dbReference type="EMBL" id="BAAAME010000004">
    <property type="protein sequence ID" value="GAA1736504.1"/>
    <property type="molecule type" value="Genomic_DNA"/>
</dbReference>
<dbReference type="PIRSF" id="PIRSF003230">
    <property type="entry name" value="YbgC"/>
    <property type="match status" value="1"/>
</dbReference>
<keyword evidence="2" id="KW-0378">Hydrolase</keyword>
<comment type="similarity">
    <text evidence="1">Belongs to the 4-hydroxybenzoyl-CoA thioesterase family.</text>
</comment>